<dbReference type="InterPro" id="IPR050817">
    <property type="entry name" value="DjlA_DnaK_co-chaperone"/>
</dbReference>
<evidence type="ECO:0000259" key="2">
    <source>
        <dbReference type="PROSITE" id="PS50076"/>
    </source>
</evidence>
<proteinExistence type="predicted"/>
<dbReference type="InterPro" id="IPR001623">
    <property type="entry name" value="DnaJ_domain"/>
</dbReference>
<feature type="compositionally biased region" description="Basic and acidic residues" evidence="1">
    <location>
        <begin position="65"/>
        <end position="74"/>
    </location>
</feature>
<dbReference type="CDD" id="cd06257">
    <property type="entry name" value="DnaJ"/>
    <property type="match status" value="1"/>
</dbReference>
<dbReference type="PRINTS" id="PR00625">
    <property type="entry name" value="JDOMAIN"/>
</dbReference>
<feature type="region of interest" description="Disordered" evidence="1">
    <location>
        <begin position="329"/>
        <end position="368"/>
    </location>
</feature>
<feature type="region of interest" description="Disordered" evidence="1">
    <location>
        <begin position="187"/>
        <end position="242"/>
    </location>
</feature>
<dbReference type="InterPro" id="IPR036869">
    <property type="entry name" value="J_dom_sf"/>
</dbReference>
<evidence type="ECO:0000313" key="3">
    <source>
        <dbReference type="EMBL" id="CCC94478.1"/>
    </source>
</evidence>
<gene>
    <name evidence="3" type="ORF">TCIL3000_10_12600</name>
</gene>
<evidence type="ECO:0000256" key="1">
    <source>
        <dbReference type="SAM" id="MobiDB-lite"/>
    </source>
</evidence>
<sequence length="442" mass="52881">MHQVDYYAILGVPRTASKDGIREAYKLKALELHPDRNPEGEAIFKLVVNAYHILQSPTKRRKYDEEISLYDRRRGGPVPQPRNAGRPNPSRANGEAGSVPHSYGTRTSRACPMSDEKLFEDIFKQYKKGTYGGNTPMSNNKHDGFRSPGGAETSFSEWFKKKQEELRQSEEICKAKVDYARKLEAEEKKRADEWRNLQERREREREEELRRERARREWEEETRRREREEAIKQQKAEQDRAKMAEYAEFQKKQQLDLDTYLKELALKKRELEEERRRLATEREQAQQDTNEQERSRHERQRQREHDIAVEISKAETKIIEALAHQAHREAFEKAQEEKRRREEEARLREEELQRQEEQHQEETLRQLTAEQEETRLKVFRELDGKRKALLEQIVLERQRHQDDVEAMRRETDRIEAEMQAKLDALREAKRSGQPINLDEWKL</sequence>
<feature type="domain" description="J" evidence="2">
    <location>
        <begin position="5"/>
        <end position="67"/>
    </location>
</feature>
<accession>G0UYL1</accession>
<dbReference type="Gene3D" id="1.10.287.110">
    <property type="entry name" value="DnaJ domain"/>
    <property type="match status" value="1"/>
</dbReference>
<reference evidence="3" key="1">
    <citation type="journal article" date="2012" name="Proc. Natl. Acad. Sci. U.S.A.">
        <title>Antigenic diversity is generated by distinct evolutionary mechanisms in African trypanosome species.</title>
        <authorList>
            <person name="Jackson A.P."/>
            <person name="Berry A."/>
            <person name="Aslett M."/>
            <person name="Allison H.C."/>
            <person name="Burton P."/>
            <person name="Vavrova-Anderson J."/>
            <person name="Brown R."/>
            <person name="Browne H."/>
            <person name="Corton N."/>
            <person name="Hauser H."/>
            <person name="Gamble J."/>
            <person name="Gilderthorp R."/>
            <person name="Marcello L."/>
            <person name="McQuillan J."/>
            <person name="Otto T.D."/>
            <person name="Quail M.A."/>
            <person name="Sanders M.J."/>
            <person name="van Tonder A."/>
            <person name="Ginger M.L."/>
            <person name="Field M.C."/>
            <person name="Barry J.D."/>
            <person name="Hertz-Fowler C."/>
            <person name="Berriman M."/>
        </authorList>
    </citation>
    <scope>NUCLEOTIDE SEQUENCE</scope>
    <source>
        <strain evidence="3">IL3000</strain>
    </source>
</reference>
<feature type="region of interest" description="Disordered" evidence="1">
    <location>
        <begin position="65"/>
        <end position="109"/>
    </location>
</feature>
<dbReference type="PROSITE" id="PS50076">
    <property type="entry name" value="DNAJ_2"/>
    <property type="match status" value="1"/>
</dbReference>
<feature type="compositionally biased region" description="Basic and acidic residues" evidence="1">
    <location>
        <begin position="329"/>
        <end position="364"/>
    </location>
</feature>
<organism evidence="3">
    <name type="scientific">Trypanosoma congolense (strain IL3000)</name>
    <dbReference type="NCBI Taxonomy" id="1068625"/>
    <lineage>
        <taxon>Eukaryota</taxon>
        <taxon>Discoba</taxon>
        <taxon>Euglenozoa</taxon>
        <taxon>Kinetoplastea</taxon>
        <taxon>Metakinetoplastina</taxon>
        <taxon>Trypanosomatida</taxon>
        <taxon>Trypanosomatidae</taxon>
        <taxon>Trypanosoma</taxon>
        <taxon>Nannomonas</taxon>
    </lineage>
</organism>
<dbReference type="VEuPathDB" id="TriTrypDB:TcIL3000_10_12600"/>
<dbReference type="SMART" id="SM00271">
    <property type="entry name" value="DnaJ"/>
    <property type="match status" value="1"/>
</dbReference>
<name>G0UYL1_TRYCI</name>
<dbReference type="SUPFAM" id="SSF46565">
    <property type="entry name" value="Chaperone J-domain"/>
    <property type="match status" value="1"/>
</dbReference>
<dbReference type="Pfam" id="PF00226">
    <property type="entry name" value="DnaJ"/>
    <property type="match status" value="1"/>
</dbReference>
<dbReference type="EMBL" id="HE575323">
    <property type="protein sequence ID" value="CCC94478.1"/>
    <property type="molecule type" value="Genomic_DNA"/>
</dbReference>
<dbReference type="AlphaFoldDB" id="G0UYL1"/>
<protein>
    <submittedName>
        <fullName evidence="3">Putative chaperone protein DNAj</fullName>
    </submittedName>
</protein>
<dbReference type="PANTHER" id="PTHR24074">
    <property type="entry name" value="CO-CHAPERONE PROTEIN DJLA"/>
    <property type="match status" value="1"/>
</dbReference>
<feature type="region of interest" description="Disordered" evidence="1">
    <location>
        <begin position="275"/>
        <end position="309"/>
    </location>
</feature>